<evidence type="ECO:0000256" key="7">
    <source>
        <dbReference type="ARBA" id="ARBA00022741"/>
    </source>
</evidence>
<evidence type="ECO:0000256" key="1">
    <source>
        <dbReference type="ARBA" id="ARBA00004128"/>
    </source>
</evidence>
<dbReference type="InterPro" id="IPR050173">
    <property type="entry name" value="ABC_transporter_C-like"/>
</dbReference>
<gene>
    <name evidence="14" type="ORF">N0F65_003531</name>
</gene>
<evidence type="ECO:0000256" key="9">
    <source>
        <dbReference type="ARBA" id="ARBA00022989"/>
    </source>
</evidence>
<evidence type="ECO:0000256" key="4">
    <source>
        <dbReference type="ARBA" id="ARBA00022475"/>
    </source>
</evidence>
<feature type="transmembrane region" description="Helical" evidence="12">
    <location>
        <begin position="563"/>
        <end position="588"/>
    </location>
</feature>
<dbReference type="InterPro" id="IPR003593">
    <property type="entry name" value="AAA+_ATPase"/>
</dbReference>
<dbReference type="PROSITE" id="PS50893">
    <property type="entry name" value="ABC_TRANSPORTER_2"/>
    <property type="match status" value="2"/>
</dbReference>
<dbReference type="InterPro" id="IPR036640">
    <property type="entry name" value="ABC1_TM_sf"/>
</dbReference>
<dbReference type="SUPFAM" id="SSF90123">
    <property type="entry name" value="ABC transporter transmembrane region"/>
    <property type="match status" value="2"/>
</dbReference>
<evidence type="ECO:0000256" key="8">
    <source>
        <dbReference type="ARBA" id="ARBA00022840"/>
    </source>
</evidence>
<dbReference type="GO" id="GO:0016887">
    <property type="term" value="F:ATP hydrolysis activity"/>
    <property type="evidence" value="ECO:0007669"/>
    <property type="project" value="InterPro"/>
</dbReference>
<dbReference type="GO" id="GO:0005774">
    <property type="term" value="C:vacuolar membrane"/>
    <property type="evidence" value="ECO:0007669"/>
    <property type="project" value="UniProtKB-SubCell"/>
</dbReference>
<evidence type="ECO:0000256" key="12">
    <source>
        <dbReference type="SAM" id="Phobius"/>
    </source>
</evidence>
<feature type="domain" description="ABC transporter" evidence="13">
    <location>
        <begin position="350"/>
        <end position="574"/>
    </location>
</feature>
<sequence length="1085" mass="119784">CRAAAQRLARALEETGGDVLAAVWQLERRQMLVAYAWSLLNGLSHVLFAAALLALLTAVTDTEHGVHGLRVAALVGAVMVTQVVQNLTQHHRARVTLHVHLRVVGGLHFLIMQRALRAPWVDAFGDAHGEHSDVPPSVLLRDLRTQCERVYQWVVARREHAGMAVRLVGISAVLNWYMGHWTGPLLLVIITLICRGCVVIYRRWVVHSVARFERAHAETARVLDECFKAAFPVKLYAWEGKMLTHVLQQRCHEDVARRSFLVHELGKTMLNWVAPGVTIAAVLVVLVWQQHVLSPAEVVAIVLFAQTAHDNVFSLTAWPHTLPNDELFRRFFAASQCLQSPPTADSEGNIIIKNAVVCTKQRLLFVNMSMMVKRGELAIIHGPAGSGKTTILRLLVGEIKLQSGSVSIPESATIAYCAQDHWLQTGSIRDNILLGLPFDEARYTRTLDACGLLQDINSLTRGDQTFIGPRGAKLSGGQKARVALARACYADADVYLLDCTLDCVDPLVQVEVFDKCICNLLRQKTVVLVTQNPELASSDWADRAFDVRQASVFETSRRQPSAMLLYSGLIVVSLAIIAACSWVILSVIETSSKGAFGRLVTQAMTASMEFFDGFQIGEVSFLLSNDLYLLELRWLCYLYLVVCGATDLIGRVGLIVWVGGAGAAVLMAIAMVGWWYVAKNETSRDKVFAAGKASPKHEQWVLENSPGISCIRLLGKNHQDLSLNRYAEHVNAVMKVQYLSTIHNNYIVVRYSMTEALPLLIVAFVALVYDDVGPCAFSLLVSCVLFAPRNAILLITGITNISCDLINLKRMEATTSVAKHHSETNKIPTIHPASNWPSEGEVRFDNVTFTYPSQIVKPTPVLRNVSFVVKAGEKIGLVGRTGSGKTSVAMALFRIHEVTSGRIVVDGLDTRLLGLQELRRRLSIIPQSPVFYRCSVRSYLDPFGDFDDADLWRVLQTAGLAGSGVGLVTSLDDMLAEDGVNWSVGERQLLSLARSLLKPSKVLVLDEAFSSLEQERDDAVLGIVNREFVSSTVFLITHRMDQVLGFDRILVMDNGRAVEMGSVEELLSNPDSRFYELLESSPLTK</sequence>
<feature type="transmembrane region" description="Helical" evidence="12">
    <location>
        <begin position="655"/>
        <end position="677"/>
    </location>
</feature>
<feature type="transmembrane region" description="Helical" evidence="12">
    <location>
        <begin position="775"/>
        <end position="801"/>
    </location>
</feature>
<evidence type="ECO:0000256" key="11">
    <source>
        <dbReference type="ARBA" id="ARBA00023180"/>
    </source>
</evidence>
<dbReference type="GO" id="GO:0005886">
    <property type="term" value="C:plasma membrane"/>
    <property type="evidence" value="ECO:0007669"/>
    <property type="project" value="UniProtKB-SubCell"/>
</dbReference>
<reference evidence="14" key="2">
    <citation type="journal article" date="2023" name="Microbiol Resour">
        <title>Decontamination and Annotation of the Draft Genome Sequence of the Oomycete Lagenidium giganteum ARSEF 373.</title>
        <authorList>
            <person name="Morgan W.R."/>
            <person name="Tartar A."/>
        </authorList>
    </citation>
    <scope>NUCLEOTIDE SEQUENCE</scope>
    <source>
        <strain evidence="14">ARSEF 373</strain>
    </source>
</reference>
<dbReference type="EMBL" id="DAKRPA010000077">
    <property type="protein sequence ID" value="DAZ99744.1"/>
    <property type="molecule type" value="Genomic_DNA"/>
</dbReference>
<dbReference type="AlphaFoldDB" id="A0AAV2Z202"/>
<evidence type="ECO:0000313" key="15">
    <source>
        <dbReference type="Proteomes" id="UP001146120"/>
    </source>
</evidence>
<keyword evidence="10 12" id="KW-0472">Membrane</keyword>
<evidence type="ECO:0000313" key="14">
    <source>
        <dbReference type="EMBL" id="DAZ99744.1"/>
    </source>
</evidence>
<accession>A0AAV2Z202</accession>
<keyword evidence="7" id="KW-0547">Nucleotide-binding</keyword>
<evidence type="ECO:0000256" key="10">
    <source>
        <dbReference type="ARBA" id="ARBA00023136"/>
    </source>
</evidence>
<organism evidence="14 15">
    <name type="scientific">Lagenidium giganteum</name>
    <dbReference type="NCBI Taxonomy" id="4803"/>
    <lineage>
        <taxon>Eukaryota</taxon>
        <taxon>Sar</taxon>
        <taxon>Stramenopiles</taxon>
        <taxon>Oomycota</taxon>
        <taxon>Peronosporomycetes</taxon>
        <taxon>Pythiales</taxon>
        <taxon>Pythiaceae</taxon>
    </lineage>
</organism>
<dbReference type="FunFam" id="3.40.50.300:FF:002145">
    <property type="entry name" value="ABC transporter (MsbA subfamily)"/>
    <property type="match status" value="1"/>
</dbReference>
<dbReference type="GO" id="GO:0005524">
    <property type="term" value="F:ATP binding"/>
    <property type="evidence" value="ECO:0007669"/>
    <property type="project" value="UniProtKB-KW"/>
</dbReference>
<feature type="transmembrane region" description="Helical" evidence="12">
    <location>
        <begin position="32"/>
        <end position="59"/>
    </location>
</feature>
<dbReference type="Proteomes" id="UP001146120">
    <property type="component" value="Unassembled WGS sequence"/>
</dbReference>
<dbReference type="Gene3D" id="3.40.50.300">
    <property type="entry name" value="P-loop containing nucleotide triphosphate hydrolases"/>
    <property type="match status" value="2"/>
</dbReference>
<dbReference type="InterPro" id="IPR027417">
    <property type="entry name" value="P-loop_NTPase"/>
</dbReference>
<comment type="subcellular location">
    <subcellularLocation>
        <location evidence="2">Cell membrane</location>
        <topology evidence="2">Multi-pass membrane protein</topology>
    </subcellularLocation>
    <subcellularLocation>
        <location evidence="1">Vacuole membrane</location>
        <topology evidence="1">Multi-pass membrane protein</topology>
    </subcellularLocation>
</comment>
<dbReference type="Pfam" id="PF00005">
    <property type="entry name" value="ABC_tran"/>
    <property type="match status" value="2"/>
</dbReference>
<feature type="non-terminal residue" evidence="14">
    <location>
        <position position="1"/>
    </location>
</feature>
<proteinExistence type="predicted"/>
<dbReference type="GO" id="GO:0140359">
    <property type="term" value="F:ABC-type transporter activity"/>
    <property type="evidence" value="ECO:0007669"/>
    <property type="project" value="InterPro"/>
</dbReference>
<keyword evidence="3" id="KW-0813">Transport</keyword>
<dbReference type="Pfam" id="PF00664">
    <property type="entry name" value="ABC_membrane"/>
    <property type="match status" value="1"/>
</dbReference>
<keyword evidence="6" id="KW-0677">Repeat</keyword>
<keyword evidence="5 12" id="KW-0812">Transmembrane</keyword>
<dbReference type="InterPro" id="IPR011527">
    <property type="entry name" value="ABC1_TM_dom"/>
</dbReference>
<keyword evidence="15" id="KW-1185">Reference proteome</keyword>
<keyword evidence="9 12" id="KW-1133">Transmembrane helix</keyword>
<reference evidence="14" key="1">
    <citation type="submission" date="2022-11" db="EMBL/GenBank/DDBJ databases">
        <authorList>
            <person name="Morgan W.R."/>
            <person name="Tartar A."/>
        </authorList>
    </citation>
    <scope>NUCLEOTIDE SEQUENCE</scope>
    <source>
        <strain evidence="14">ARSEF 373</strain>
    </source>
</reference>
<keyword evidence="11" id="KW-0325">Glycoprotein</keyword>
<dbReference type="PANTHER" id="PTHR24223">
    <property type="entry name" value="ATP-BINDING CASSETTE SUB-FAMILY C"/>
    <property type="match status" value="1"/>
</dbReference>
<keyword evidence="8" id="KW-0067">ATP-binding</keyword>
<dbReference type="Gene3D" id="1.20.1560.10">
    <property type="entry name" value="ABC transporter type 1, transmembrane domain"/>
    <property type="match status" value="1"/>
</dbReference>
<dbReference type="PANTHER" id="PTHR24223:SF443">
    <property type="entry name" value="MULTIDRUG-RESISTANCE LIKE PROTEIN 1, ISOFORM I"/>
    <property type="match status" value="1"/>
</dbReference>
<dbReference type="SMART" id="SM00382">
    <property type="entry name" value="AAA"/>
    <property type="match status" value="2"/>
</dbReference>
<evidence type="ECO:0000256" key="2">
    <source>
        <dbReference type="ARBA" id="ARBA00004651"/>
    </source>
</evidence>
<feature type="transmembrane region" description="Helical" evidence="12">
    <location>
        <begin position="748"/>
        <end position="769"/>
    </location>
</feature>
<name>A0AAV2Z202_9STRA</name>
<keyword evidence="4" id="KW-1003">Cell membrane</keyword>
<comment type="caution">
    <text evidence="14">The sequence shown here is derived from an EMBL/GenBank/DDBJ whole genome shotgun (WGS) entry which is preliminary data.</text>
</comment>
<feature type="transmembrane region" description="Helical" evidence="12">
    <location>
        <begin position="185"/>
        <end position="204"/>
    </location>
</feature>
<feature type="domain" description="ABC transporter" evidence="13">
    <location>
        <begin position="842"/>
        <end position="1079"/>
    </location>
</feature>
<evidence type="ECO:0000256" key="3">
    <source>
        <dbReference type="ARBA" id="ARBA00022448"/>
    </source>
</evidence>
<dbReference type="CDD" id="cd03244">
    <property type="entry name" value="ABCC_MRP_domain2"/>
    <property type="match status" value="1"/>
</dbReference>
<evidence type="ECO:0000256" key="5">
    <source>
        <dbReference type="ARBA" id="ARBA00022692"/>
    </source>
</evidence>
<protein>
    <recommendedName>
        <fullName evidence="13">ABC transporter domain-containing protein</fullName>
    </recommendedName>
</protein>
<dbReference type="InterPro" id="IPR003439">
    <property type="entry name" value="ABC_transporter-like_ATP-bd"/>
</dbReference>
<evidence type="ECO:0000259" key="13">
    <source>
        <dbReference type="PROSITE" id="PS50893"/>
    </source>
</evidence>
<dbReference type="SUPFAM" id="SSF52540">
    <property type="entry name" value="P-loop containing nucleoside triphosphate hydrolases"/>
    <property type="match status" value="2"/>
</dbReference>
<evidence type="ECO:0000256" key="6">
    <source>
        <dbReference type="ARBA" id="ARBA00022737"/>
    </source>
</evidence>